<dbReference type="Pfam" id="PF01869">
    <property type="entry name" value="BcrAD_BadFG"/>
    <property type="match status" value="1"/>
</dbReference>
<sequence>MKHDSHIIAVDGGGTRCRFLIEGHGARHAVELGSANVTTGFDAAMDVLREGLAALGAAAGLSGADLRRVPAFVGLAGVKGAGMAQRVAAALPLAYVRVDEDRPAAIRGALGARIGAVAHCGTGSFLGRQAPDGLRVLGGWGAVLGDEASAYWVGRQLLAAAVNAEDGVVERSAVISGLSDQFSGPQDIVSFAFEAPPREVAALARRVTAAAEGGDPVARAIMAEGAAYLMRSLAHLGWKAGEPLCFTGGIGPHYTAYLPEAARACVVAPAGSTMDGALALARDFSKELAP</sequence>
<dbReference type="OrthoDB" id="63487at2"/>
<organism evidence="2 3">
    <name type="scientific">Pseudoruegeria aquimaris</name>
    <dbReference type="NCBI Taxonomy" id="393663"/>
    <lineage>
        <taxon>Bacteria</taxon>
        <taxon>Pseudomonadati</taxon>
        <taxon>Pseudomonadota</taxon>
        <taxon>Alphaproteobacteria</taxon>
        <taxon>Rhodobacterales</taxon>
        <taxon>Roseobacteraceae</taxon>
        <taxon>Pseudoruegeria</taxon>
    </lineage>
</organism>
<dbReference type="PANTHER" id="PTHR43190">
    <property type="entry name" value="N-ACETYL-D-GLUCOSAMINE KINASE"/>
    <property type="match status" value="1"/>
</dbReference>
<keyword evidence="2" id="KW-0808">Transferase</keyword>
<dbReference type="PANTHER" id="PTHR43190:SF3">
    <property type="entry name" value="N-ACETYL-D-GLUCOSAMINE KINASE"/>
    <property type="match status" value="1"/>
</dbReference>
<reference evidence="2 3" key="1">
    <citation type="submission" date="2017-03" db="EMBL/GenBank/DDBJ databases">
        <authorList>
            <person name="Afonso C.L."/>
            <person name="Miller P.J."/>
            <person name="Scott M.A."/>
            <person name="Spackman E."/>
            <person name="Goraichik I."/>
            <person name="Dimitrov K.M."/>
            <person name="Suarez D.L."/>
            <person name="Swayne D.E."/>
        </authorList>
    </citation>
    <scope>NUCLEOTIDE SEQUENCE [LARGE SCALE GENOMIC DNA]</scope>
    <source>
        <strain evidence="2 3">CECT 7680</strain>
    </source>
</reference>
<keyword evidence="3" id="KW-1185">Reference proteome</keyword>
<dbReference type="InterPro" id="IPR002731">
    <property type="entry name" value="ATPase_BadF"/>
</dbReference>
<dbReference type="InterPro" id="IPR043129">
    <property type="entry name" value="ATPase_NBD"/>
</dbReference>
<dbReference type="AlphaFoldDB" id="A0A1Y5RJM8"/>
<dbReference type="EC" id="2.7.1.8" evidence="2"/>
<evidence type="ECO:0000259" key="1">
    <source>
        <dbReference type="Pfam" id="PF01869"/>
    </source>
</evidence>
<evidence type="ECO:0000313" key="3">
    <source>
        <dbReference type="Proteomes" id="UP000193409"/>
    </source>
</evidence>
<dbReference type="Proteomes" id="UP000193409">
    <property type="component" value="Unassembled WGS sequence"/>
</dbReference>
<accession>A0A1Y5RJM8</accession>
<gene>
    <name evidence="2" type="primary">gspK</name>
    <name evidence="2" type="ORF">PSA7680_00447</name>
</gene>
<keyword evidence="2" id="KW-0418">Kinase</keyword>
<protein>
    <submittedName>
        <fullName evidence="2">Glucosamine kinase GspK</fullName>
        <ecNumber evidence="2">2.7.1.8</ecNumber>
    </submittedName>
</protein>
<dbReference type="Gene3D" id="3.30.420.40">
    <property type="match status" value="2"/>
</dbReference>
<dbReference type="CDD" id="cd24082">
    <property type="entry name" value="ASKHA_NBD_GspK-like"/>
    <property type="match status" value="1"/>
</dbReference>
<dbReference type="SUPFAM" id="SSF53067">
    <property type="entry name" value="Actin-like ATPase domain"/>
    <property type="match status" value="2"/>
</dbReference>
<feature type="domain" description="ATPase BadF/BadG/BcrA/BcrD type" evidence="1">
    <location>
        <begin position="10"/>
        <end position="250"/>
    </location>
</feature>
<dbReference type="InterPro" id="IPR052519">
    <property type="entry name" value="Euk-type_GlcNAc_Kinase"/>
</dbReference>
<name>A0A1Y5RJM8_9RHOB</name>
<evidence type="ECO:0000313" key="2">
    <source>
        <dbReference type="EMBL" id="SLN16315.1"/>
    </source>
</evidence>
<dbReference type="GO" id="GO:0047931">
    <property type="term" value="F:glucosamine kinase activity"/>
    <property type="evidence" value="ECO:0007669"/>
    <property type="project" value="UniProtKB-EC"/>
</dbReference>
<dbReference type="RefSeq" id="WP_085867020.1">
    <property type="nucleotide sequence ID" value="NZ_FWFQ01000002.1"/>
</dbReference>
<dbReference type="EMBL" id="FWFQ01000002">
    <property type="protein sequence ID" value="SLN16315.1"/>
    <property type="molecule type" value="Genomic_DNA"/>
</dbReference>
<proteinExistence type="predicted"/>